<dbReference type="Proteomes" id="UP001176940">
    <property type="component" value="Unassembled WGS sequence"/>
</dbReference>
<evidence type="ECO:0000256" key="8">
    <source>
        <dbReference type="ARBA" id="ARBA00022989"/>
    </source>
</evidence>
<evidence type="ECO:0000256" key="4">
    <source>
        <dbReference type="ARBA" id="ARBA00022448"/>
    </source>
</evidence>
<accession>A0ABN9KT14</accession>
<dbReference type="Pfam" id="PF00584">
    <property type="entry name" value="SecE"/>
    <property type="match status" value="1"/>
</dbReference>
<dbReference type="PROSITE" id="PS01067">
    <property type="entry name" value="SECE_SEC61G"/>
    <property type="match status" value="1"/>
</dbReference>
<evidence type="ECO:0000256" key="3">
    <source>
        <dbReference type="ARBA" id="ARBA00018528"/>
    </source>
</evidence>
<dbReference type="PANTHER" id="PTHR12309">
    <property type="entry name" value="SEC61 GAMMA SUBUNIT"/>
    <property type="match status" value="1"/>
</dbReference>
<evidence type="ECO:0000259" key="13">
    <source>
        <dbReference type="Pfam" id="PF13358"/>
    </source>
</evidence>
<keyword evidence="15" id="KW-1185">Reference proteome</keyword>
<evidence type="ECO:0000256" key="10">
    <source>
        <dbReference type="ARBA" id="ARBA00023136"/>
    </source>
</evidence>
<protein>
    <recommendedName>
        <fullName evidence="3">Protein transport protein Sec61 subunit gamma</fullName>
    </recommendedName>
</protein>
<comment type="subunit">
    <text evidence="11">The SEC61 channel-forming translocon complex consists of channel-forming core components SEC61A1, SEC61B and SEC61G and different auxiliary components such as SEC62 and SEC63. The SEC61 channel associates with the multi-pass translocon (MPT) complex.</text>
</comment>
<evidence type="ECO:0000256" key="6">
    <source>
        <dbReference type="ARBA" id="ARBA00022824"/>
    </source>
</evidence>
<keyword evidence="9" id="KW-0811">Translocation</keyword>
<dbReference type="SUPFAM" id="SSF103456">
    <property type="entry name" value="Preprotein translocase SecE subunit"/>
    <property type="match status" value="1"/>
</dbReference>
<evidence type="ECO:0000256" key="11">
    <source>
        <dbReference type="ARBA" id="ARBA00046516"/>
    </source>
</evidence>
<keyword evidence="10 12" id="KW-0472">Membrane</keyword>
<dbReference type="HAMAP" id="MF_00422">
    <property type="entry name" value="SecE"/>
    <property type="match status" value="1"/>
</dbReference>
<feature type="transmembrane region" description="Helical" evidence="12">
    <location>
        <begin position="220"/>
        <end position="238"/>
    </location>
</feature>
<proteinExistence type="inferred from homology"/>
<organism evidence="14 15">
    <name type="scientific">Ranitomeya imitator</name>
    <name type="common">mimic poison frog</name>
    <dbReference type="NCBI Taxonomy" id="111125"/>
    <lineage>
        <taxon>Eukaryota</taxon>
        <taxon>Metazoa</taxon>
        <taxon>Chordata</taxon>
        <taxon>Craniata</taxon>
        <taxon>Vertebrata</taxon>
        <taxon>Euteleostomi</taxon>
        <taxon>Amphibia</taxon>
        <taxon>Batrachia</taxon>
        <taxon>Anura</taxon>
        <taxon>Neobatrachia</taxon>
        <taxon>Hyloidea</taxon>
        <taxon>Dendrobatidae</taxon>
        <taxon>Dendrobatinae</taxon>
        <taxon>Ranitomeya</taxon>
    </lineage>
</organism>
<comment type="subcellular location">
    <subcellularLocation>
        <location evidence="1">Endoplasmic reticulum membrane</location>
        <topology evidence="1">Single-pass membrane protein</topology>
    </subcellularLocation>
</comment>
<evidence type="ECO:0000313" key="14">
    <source>
        <dbReference type="EMBL" id="CAJ0917575.1"/>
    </source>
</evidence>
<evidence type="ECO:0000256" key="2">
    <source>
        <dbReference type="ARBA" id="ARBA00008274"/>
    </source>
</evidence>
<keyword evidence="8 12" id="KW-1133">Transmembrane helix</keyword>
<comment type="similarity">
    <text evidence="2">Belongs to the SecE/SEC61-gamma family.</text>
</comment>
<dbReference type="InterPro" id="IPR001901">
    <property type="entry name" value="Translocase_SecE/Sec61-g"/>
</dbReference>
<evidence type="ECO:0000313" key="15">
    <source>
        <dbReference type="Proteomes" id="UP001176940"/>
    </source>
</evidence>
<dbReference type="NCBIfam" id="TIGR00327">
    <property type="entry name" value="secE_euk_arch"/>
    <property type="match status" value="1"/>
</dbReference>
<name>A0ABN9KT14_9NEOB</name>
<keyword evidence="5 12" id="KW-0812">Transmembrane</keyword>
<keyword evidence="4" id="KW-0813">Transport</keyword>
<keyword evidence="7" id="KW-0653">Protein transport</keyword>
<evidence type="ECO:0000256" key="12">
    <source>
        <dbReference type="SAM" id="Phobius"/>
    </source>
</evidence>
<evidence type="ECO:0000256" key="7">
    <source>
        <dbReference type="ARBA" id="ARBA00022927"/>
    </source>
</evidence>
<evidence type="ECO:0000256" key="5">
    <source>
        <dbReference type="ARBA" id="ARBA00022692"/>
    </source>
</evidence>
<dbReference type="Gene3D" id="3.30.420.10">
    <property type="entry name" value="Ribonuclease H-like superfamily/Ribonuclease H"/>
    <property type="match status" value="1"/>
</dbReference>
<dbReference type="InterPro" id="IPR038717">
    <property type="entry name" value="Tc1-like_DDE_dom"/>
</dbReference>
<dbReference type="InterPro" id="IPR036397">
    <property type="entry name" value="RNaseH_sf"/>
</dbReference>
<dbReference type="Pfam" id="PF13358">
    <property type="entry name" value="DDE_3"/>
    <property type="match status" value="1"/>
</dbReference>
<dbReference type="InterPro" id="IPR023391">
    <property type="entry name" value="Prot_translocase_SecE_dom_sf"/>
</dbReference>
<evidence type="ECO:0000256" key="1">
    <source>
        <dbReference type="ARBA" id="ARBA00004389"/>
    </source>
</evidence>
<comment type="caution">
    <text evidence="14">The sequence shown here is derived from an EMBL/GenBank/DDBJ whole genome shotgun (WGS) entry which is preliminary data.</text>
</comment>
<keyword evidence="6" id="KW-0256">Endoplasmic reticulum</keyword>
<reference evidence="14" key="1">
    <citation type="submission" date="2023-07" db="EMBL/GenBank/DDBJ databases">
        <authorList>
            <person name="Stuckert A."/>
        </authorList>
    </citation>
    <scope>NUCLEOTIDE SEQUENCE</scope>
</reference>
<dbReference type="InterPro" id="IPR008158">
    <property type="entry name" value="Translocase_Sec61-g"/>
</dbReference>
<sequence length="416" mass="46145">MEVPVKCCEFVPNTLVSCQVPVFAFSLLYPQCSPQWQPSQLHPPVLTSIAAEPVATTSAHLNGSRTSCTRQCSPQWQLSQLHPPVFTSTAAEPVAPASAHFKSSQNSCAPSAHLDGSQASCTCQCSPQQQLSLLHPSELVSSSPCPVCTCGSCHLLCLSASVGHFPSPSQLPVPRGQLPSTQGIMDQVMQFVEPSRQFVKDSIRLVKRCTKPDRKEFQKIAMATAIGFAIMGFIGFFVKLIHIPINNIIVDHLTFEDNDPKHTSRLCKGYLTKKESDGVLHKVTWPPQSPDLNPIEMVWGELDRRVKAKGPTSAKHLWELLQDCWKTIPGDCHLKLIKRMPRVCKAVIKAKGRYFEEPRHGIQGKHRVTKRGPALSYPMFTLVTSEDIAGSFYACNQGKHRWQLDLPDRNDSDTEF</sequence>
<feature type="domain" description="Tc1-like transposase DDE" evidence="13">
    <location>
        <begin position="255"/>
        <end position="309"/>
    </location>
</feature>
<dbReference type="EMBL" id="CAUEEQ010000669">
    <property type="protein sequence ID" value="CAJ0917575.1"/>
    <property type="molecule type" value="Genomic_DNA"/>
</dbReference>
<dbReference type="Gene3D" id="1.20.5.820">
    <property type="entry name" value="Preprotein translocase SecE subunit"/>
    <property type="match status" value="1"/>
</dbReference>
<gene>
    <name evidence="14" type="ORF">RIMI_LOCUS550535</name>
</gene>
<evidence type="ECO:0000256" key="9">
    <source>
        <dbReference type="ARBA" id="ARBA00023010"/>
    </source>
</evidence>